<accession>A0A4P9VR35</accession>
<name>A0A4P9VR35_9GAMM</name>
<keyword evidence="1" id="KW-0472">Membrane</keyword>
<comment type="caution">
    <text evidence="2">The sequence shown here is derived from an EMBL/GenBank/DDBJ whole genome shotgun (WGS) entry which is preliminary data.</text>
</comment>
<dbReference type="AlphaFoldDB" id="A0A4P9VR35"/>
<evidence type="ECO:0000313" key="2">
    <source>
        <dbReference type="EMBL" id="RDH45067.1"/>
    </source>
</evidence>
<keyword evidence="3" id="KW-1185">Reference proteome</keyword>
<protein>
    <submittedName>
        <fullName evidence="2">DUF4845 domain-containing protein</fullName>
    </submittedName>
</protein>
<organism evidence="2 3">
    <name type="scientific">Zooshikella ganghwensis</name>
    <dbReference type="NCBI Taxonomy" id="202772"/>
    <lineage>
        <taxon>Bacteria</taxon>
        <taxon>Pseudomonadati</taxon>
        <taxon>Pseudomonadota</taxon>
        <taxon>Gammaproteobacteria</taxon>
        <taxon>Oceanospirillales</taxon>
        <taxon>Zooshikellaceae</taxon>
        <taxon>Zooshikella</taxon>
    </lineage>
</organism>
<keyword evidence="1" id="KW-1133">Transmembrane helix</keyword>
<reference evidence="2 3" key="1">
    <citation type="submission" date="2017-04" db="EMBL/GenBank/DDBJ databases">
        <title>Draft genome sequence of Zooshikella ganghwensis VG4 isolated from Red Sea sediments.</title>
        <authorList>
            <person name="Rehman Z."/>
            <person name="Alam I."/>
            <person name="Kamau A."/>
            <person name="Bajic V."/>
            <person name="Leiknes T."/>
        </authorList>
    </citation>
    <scope>NUCLEOTIDE SEQUENCE [LARGE SCALE GENOMIC DNA]</scope>
    <source>
        <strain evidence="2 3">VG4</strain>
    </source>
</reference>
<feature type="transmembrane region" description="Helical" evidence="1">
    <location>
        <begin position="12"/>
        <end position="33"/>
    </location>
</feature>
<evidence type="ECO:0000256" key="1">
    <source>
        <dbReference type="SAM" id="Phobius"/>
    </source>
</evidence>
<sequence>MKLMHKQQGMTLAGWLFVFVVGGFAVLCTLKMLPHYLDDMSIGRVLKNLDRPDIGSASPNEIRDLISRGFQVNSIRDIPNDAVKVKRQGGVVNVVINYEKREHLLANIYVVLTFEHNWNTQTK</sequence>
<keyword evidence="1" id="KW-0812">Transmembrane</keyword>
<proteinExistence type="predicted"/>
<dbReference type="InterPro" id="IPR032314">
    <property type="entry name" value="DUF4845"/>
</dbReference>
<dbReference type="Pfam" id="PF16137">
    <property type="entry name" value="DUF4845"/>
    <property type="match status" value="1"/>
</dbReference>
<evidence type="ECO:0000313" key="3">
    <source>
        <dbReference type="Proteomes" id="UP000257039"/>
    </source>
</evidence>
<dbReference type="EMBL" id="NDXW01000001">
    <property type="protein sequence ID" value="RDH45067.1"/>
    <property type="molecule type" value="Genomic_DNA"/>
</dbReference>
<dbReference type="RefSeq" id="WP_094788093.1">
    <property type="nucleotide sequence ID" value="NZ_NDXW01000001.1"/>
</dbReference>
<gene>
    <name evidence="2" type="ORF">B9G39_17395</name>
</gene>
<dbReference type="Proteomes" id="UP000257039">
    <property type="component" value="Unassembled WGS sequence"/>
</dbReference>